<sequence length="130" mass="14494">ISSLNICDVLVNPCEFGYKCITNGERAFCQDQCQSDPPLCSNGGNCYVDYKYKNLTCQCHDSDEYVVTGYFCEVKIKKVQSLSLSVKEYAIIAGSAAGAVVLVLIFVHLIRCLRKRSKRRKEGNAHSDVK</sequence>
<organism evidence="2 3">
    <name type="scientific">Sinanodonta woodiana</name>
    <name type="common">Chinese pond mussel</name>
    <name type="synonym">Anodonta woodiana</name>
    <dbReference type="NCBI Taxonomy" id="1069815"/>
    <lineage>
        <taxon>Eukaryota</taxon>
        <taxon>Metazoa</taxon>
        <taxon>Spiralia</taxon>
        <taxon>Lophotrochozoa</taxon>
        <taxon>Mollusca</taxon>
        <taxon>Bivalvia</taxon>
        <taxon>Autobranchia</taxon>
        <taxon>Heteroconchia</taxon>
        <taxon>Palaeoheterodonta</taxon>
        <taxon>Unionida</taxon>
        <taxon>Unionoidea</taxon>
        <taxon>Unionidae</taxon>
        <taxon>Unioninae</taxon>
        <taxon>Sinanodonta</taxon>
    </lineage>
</organism>
<evidence type="ECO:0000313" key="2">
    <source>
        <dbReference type="EMBL" id="KAL3855286.1"/>
    </source>
</evidence>
<evidence type="ECO:0000313" key="3">
    <source>
        <dbReference type="Proteomes" id="UP001634394"/>
    </source>
</evidence>
<evidence type="ECO:0008006" key="4">
    <source>
        <dbReference type="Google" id="ProtNLM"/>
    </source>
</evidence>
<keyword evidence="1" id="KW-0472">Membrane</keyword>
<protein>
    <recommendedName>
        <fullName evidence="4">EGF-like domain-containing protein</fullName>
    </recommendedName>
</protein>
<reference evidence="2 3" key="1">
    <citation type="submission" date="2024-11" db="EMBL/GenBank/DDBJ databases">
        <title>Chromosome-level genome assembly of the freshwater bivalve Anodonta woodiana.</title>
        <authorList>
            <person name="Chen X."/>
        </authorList>
    </citation>
    <scope>NUCLEOTIDE SEQUENCE [LARGE SCALE GENOMIC DNA]</scope>
    <source>
        <strain evidence="2">MN2024</strain>
        <tissue evidence="2">Gills</tissue>
    </source>
</reference>
<keyword evidence="1" id="KW-1133">Transmembrane helix</keyword>
<comment type="caution">
    <text evidence="2">The sequence shown here is derived from an EMBL/GenBank/DDBJ whole genome shotgun (WGS) entry which is preliminary data.</text>
</comment>
<feature type="non-terminal residue" evidence="2">
    <location>
        <position position="1"/>
    </location>
</feature>
<dbReference type="AlphaFoldDB" id="A0ABD3V2V9"/>
<accession>A0ABD3V2V9</accession>
<evidence type="ECO:0000256" key="1">
    <source>
        <dbReference type="SAM" id="Phobius"/>
    </source>
</evidence>
<name>A0ABD3V2V9_SINWO</name>
<feature type="transmembrane region" description="Helical" evidence="1">
    <location>
        <begin position="89"/>
        <end position="110"/>
    </location>
</feature>
<keyword evidence="3" id="KW-1185">Reference proteome</keyword>
<dbReference type="Gene3D" id="2.10.25.10">
    <property type="entry name" value="Laminin"/>
    <property type="match status" value="1"/>
</dbReference>
<keyword evidence="1" id="KW-0812">Transmembrane</keyword>
<gene>
    <name evidence="2" type="ORF">ACJMK2_014502</name>
</gene>
<proteinExistence type="predicted"/>
<dbReference type="Proteomes" id="UP001634394">
    <property type="component" value="Unassembled WGS sequence"/>
</dbReference>
<dbReference type="EMBL" id="JBJQND010000014">
    <property type="protein sequence ID" value="KAL3855286.1"/>
    <property type="molecule type" value="Genomic_DNA"/>
</dbReference>